<accession>A0AAD2Q3C5</accession>
<evidence type="ECO:0000259" key="7">
    <source>
        <dbReference type="PROSITE" id="PS50850"/>
    </source>
</evidence>
<evidence type="ECO:0000256" key="6">
    <source>
        <dbReference type="SAM" id="Phobius"/>
    </source>
</evidence>
<evidence type="ECO:0000256" key="5">
    <source>
        <dbReference type="ARBA" id="ARBA00023136"/>
    </source>
</evidence>
<sequence>GTRLASPASFALSVHTHRRALQGAPTRAEIKCRRPTHTMTSITPASPRKRTPIPKLQLFILLAIQFTEPITALVIYPFIVQFVRDTGITGGNETKTGFYAGLLESSFFLAEGLTVFQFGRLSDIYGRRPLLLLAPLGHGLSMLGFGLSSRFWTLFIFRCFLGAFNGNIGVTKTAMNEISDSTNVADIFSMSPIAWCLGSTMSPFIGGTLVDAAKKWPDTFGKIEYIRNHPYFLPCAVATAISFFVFGIAFVGLKETLPSALRKSRASKTIPSPIPNETDPLLASAPEPTPVDQEGELLPVSQLFTKPVRVALLNIGLLAFCEMSSSALLPLMYATSVDLGGLGLEPNTIGLMMGLAGFSNAIIQMRLGGSVIRYFGARRLFTIAFGAIALNIAIYPLLNFLVRRSGGHIDGWVIMVLVVQQVCPCLIASAYGASSTCLPSASRADETSLYDALRRRGVSESGEHRQRQRAGADGVHHLPERRAVCQLLSLCAVDRAGMVGWIPGLSGVDFLGYDRSSMHLDAPQKTARRNLEIRCHRIEHFCVTWMCAWREARQWRNKID</sequence>
<dbReference type="PANTHER" id="PTHR23504:SF15">
    <property type="entry name" value="MAJOR FACILITATOR SUPERFAMILY (MFS) PROFILE DOMAIN-CONTAINING PROTEIN"/>
    <property type="match status" value="1"/>
</dbReference>
<dbReference type="PANTHER" id="PTHR23504">
    <property type="entry name" value="MAJOR FACILITATOR SUPERFAMILY DOMAIN-CONTAINING PROTEIN 10"/>
    <property type="match status" value="1"/>
</dbReference>
<dbReference type="InterPro" id="IPR036259">
    <property type="entry name" value="MFS_trans_sf"/>
</dbReference>
<evidence type="ECO:0000256" key="3">
    <source>
        <dbReference type="ARBA" id="ARBA00022692"/>
    </source>
</evidence>
<feature type="transmembrane region" description="Helical" evidence="6">
    <location>
        <begin position="155"/>
        <end position="175"/>
    </location>
</feature>
<feature type="transmembrane region" description="Helical" evidence="6">
    <location>
        <begin position="412"/>
        <end position="433"/>
    </location>
</feature>
<evidence type="ECO:0000313" key="9">
    <source>
        <dbReference type="Proteomes" id="UP001295794"/>
    </source>
</evidence>
<feature type="transmembrane region" description="Helical" evidence="6">
    <location>
        <begin position="187"/>
        <end position="210"/>
    </location>
</feature>
<dbReference type="EMBL" id="CAVNYO010000174">
    <property type="protein sequence ID" value="CAK5271613.1"/>
    <property type="molecule type" value="Genomic_DNA"/>
</dbReference>
<feature type="transmembrane region" description="Helical" evidence="6">
    <location>
        <begin position="230"/>
        <end position="253"/>
    </location>
</feature>
<dbReference type="InterPro" id="IPR011701">
    <property type="entry name" value="MFS"/>
</dbReference>
<dbReference type="Proteomes" id="UP001295794">
    <property type="component" value="Unassembled WGS sequence"/>
</dbReference>
<keyword evidence="9" id="KW-1185">Reference proteome</keyword>
<feature type="transmembrane region" description="Helical" evidence="6">
    <location>
        <begin position="310"/>
        <end position="329"/>
    </location>
</feature>
<feature type="domain" description="Major facilitator superfamily (MFS) profile" evidence="7">
    <location>
        <begin position="57"/>
        <end position="560"/>
    </location>
</feature>
<evidence type="ECO:0000256" key="1">
    <source>
        <dbReference type="ARBA" id="ARBA00004141"/>
    </source>
</evidence>
<proteinExistence type="predicted"/>
<dbReference type="GO" id="GO:0022857">
    <property type="term" value="F:transmembrane transporter activity"/>
    <property type="evidence" value="ECO:0007669"/>
    <property type="project" value="InterPro"/>
</dbReference>
<gene>
    <name evidence="8" type="ORF">MYCIT1_LOCUS16793</name>
</gene>
<comment type="subcellular location">
    <subcellularLocation>
        <location evidence="1">Membrane</location>
        <topology evidence="1">Multi-pass membrane protein</topology>
    </subcellularLocation>
</comment>
<dbReference type="PROSITE" id="PS50850">
    <property type="entry name" value="MFS"/>
    <property type="match status" value="1"/>
</dbReference>
<dbReference type="AlphaFoldDB" id="A0AAD2Q3C5"/>
<feature type="transmembrane region" description="Helical" evidence="6">
    <location>
        <begin position="58"/>
        <end position="79"/>
    </location>
</feature>
<keyword evidence="3 6" id="KW-0812">Transmembrane</keyword>
<keyword evidence="4 6" id="KW-1133">Transmembrane helix</keyword>
<evidence type="ECO:0000256" key="2">
    <source>
        <dbReference type="ARBA" id="ARBA00022448"/>
    </source>
</evidence>
<feature type="transmembrane region" description="Helical" evidence="6">
    <location>
        <begin position="380"/>
        <end position="400"/>
    </location>
</feature>
<keyword evidence="5 6" id="KW-0472">Membrane</keyword>
<evidence type="ECO:0000313" key="8">
    <source>
        <dbReference type="EMBL" id="CAK5271613.1"/>
    </source>
</evidence>
<protein>
    <recommendedName>
        <fullName evidence="7">Major facilitator superfamily (MFS) profile domain-containing protein</fullName>
    </recommendedName>
</protein>
<dbReference type="SUPFAM" id="SSF103473">
    <property type="entry name" value="MFS general substrate transporter"/>
    <property type="match status" value="1"/>
</dbReference>
<dbReference type="GO" id="GO:0016020">
    <property type="term" value="C:membrane"/>
    <property type="evidence" value="ECO:0007669"/>
    <property type="project" value="UniProtKB-SubCell"/>
</dbReference>
<dbReference type="Pfam" id="PF07690">
    <property type="entry name" value="MFS_1"/>
    <property type="match status" value="1"/>
</dbReference>
<organism evidence="8 9">
    <name type="scientific">Mycena citricolor</name>
    <dbReference type="NCBI Taxonomy" id="2018698"/>
    <lineage>
        <taxon>Eukaryota</taxon>
        <taxon>Fungi</taxon>
        <taxon>Dikarya</taxon>
        <taxon>Basidiomycota</taxon>
        <taxon>Agaricomycotina</taxon>
        <taxon>Agaricomycetes</taxon>
        <taxon>Agaricomycetidae</taxon>
        <taxon>Agaricales</taxon>
        <taxon>Marasmiineae</taxon>
        <taxon>Mycenaceae</taxon>
        <taxon>Mycena</taxon>
    </lineage>
</organism>
<reference evidence="8" key="1">
    <citation type="submission" date="2023-11" db="EMBL/GenBank/DDBJ databases">
        <authorList>
            <person name="De Vega J J."/>
            <person name="De Vega J J."/>
        </authorList>
    </citation>
    <scope>NUCLEOTIDE SEQUENCE</scope>
</reference>
<feature type="non-terminal residue" evidence="8">
    <location>
        <position position="1"/>
    </location>
</feature>
<feature type="transmembrane region" description="Helical" evidence="6">
    <location>
        <begin position="349"/>
        <end position="368"/>
    </location>
</feature>
<keyword evidence="2" id="KW-0813">Transport</keyword>
<dbReference type="Gene3D" id="1.20.1250.20">
    <property type="entry name" value="MFS general substrate transporter like domains"/>
    <property type="match status" value="1"/>
</dbReference>
<evidence type="ECO:0000256" key="4">
    <source>
        <dbReference type="ARBA" id="ARBA00022989"/>
    </source>
</evidence>
<dbReference type="InterPro" id="IPR020846">
    <property type="entry name" value="MFS_dom"/>
</dbReference>
<name>A0AAD2Q3C5_9AGAR</name>
<comment type="caution">
    <text evidence="8">The sequence shown here is derived from an EMBL/GenBank/DDBJ whole genome shotgun (WGS) entry which is preliminary data.</text>
</comment>